<name>A0A3L7J3T4_9HYPH</name>
<dbReference type="Pfam" id="PF01464">
    <property type="entry name" value="SLT"/>
    <property type="match status" value="1"/>
</dbReference>
<feature type="compositionally biased region" description="Basic and acidic residues" evidence="3">
    <location>
        <begin position="283"/>
        <end position="320"/>
    </location>
</feature>
<gene>
    <name evidence="5" type="ORF">D8780_14940</name>
</gene>
<dbReference type="CDD" id="cd00254">
    <property type="entry name" value="LT-like"/>
    <property type="match status" value="1"/>
</dbReference>
<dbReference type="Gene3D" id="1.10.530.10">
    <property type="match status" value="1"/>
</dbReference>
<protein>
    <submittedName>
        <fullName evidence="5">Lytic transglycosylase domain-containing protein</fullName>
    </submittedName>
</protein>
<evidence type="ECO:0000256" key="3">
    <source>
        <dbReference type="SAM" id="MobiDB-lite"/>
    </source>
</evidence>
<dbReference type="SUPFAM" id="SSF53955">
    <property type="entry name" value="Lysozyme-like"/>
    <property type="match status" value="1"/>
</dbReference>
<comment type="similarity">
    <text evidence="2">Belongs to the virb1 family.</text>
</comment>
<organism evidence="5 6">
    <name type="scientific">Notoacmeibacter ruber</name>
    <dbReference type="NCBI Taxonomy" id="2670375"/>
    <lineage>
        <taxon>Bacteria</taxon>
        <taxon>Pseudomonadati</taxon>
        <taxon>Pseudomonadota</taxon>
        <taxon>Alphaproteobacteria</taxon>
        <taxon>Hyphomicrobiales</taxon>
        <taxon>Notoacmeibacteraceae</taxon>
        <taxon>Notoacmeibacter</taxon>
    </lineage>
</organism>
<dbReference type="InterPro" id="IPR023346">
    <property type="entry name" value="Lysozyme-like_dom_sf"/>
</dbReference>
<dbReference type="AlphaFoldDB" id="A0A3L7J3T4"/>
<proteinExistence type="inferred from homology"/>
<dbReference type="PANTHER" id="PTHR37423">
    <property type="entry name" value="SOLUBLE LYTIC MUREIN TRANSGLYCOSYLASE-RELATED"/>
    <property type="match status" value="1"/>
</dbReference>
<feature type="region of interest" description="Disordered" evidence="3">
    <location>
        <begin position="255"/>
        <end position="349"/>
    </location>
</feature>
<feature type="compositionally biased region" description="Basic and acidic residues" evidence="3">
    <location>
        <begin position="197"/>
        <end position="207"/>
    </location>
</feature>
<comment type="caution">
    <text evidence="5">The sequence shown here is derived from an EMBL/GenBank/DDBJ whole genome shotgun (WGS) entry which is preliminary data.</text>
</comment>
<feature type="domain" description="Transglycosylase SLT" evidence="4">
    <location>
        <begin position="30"/>
        <end position="121"/>
    </location>
</feature>
<reference evidence="5 6" key="1">
    <citation type="submission" date="2018-10" db="EMBL/GenBank/DDBJ databases">
        <title>Notoacmeibacter sp. M2BS9Y-3-1, whole genome shotgun sequence.</title>
        <authorList>
            <person name="Tuo L."/>
        </authorList>
    </citation>
    <scope>NUCLEOTIDE SEQUENCE [LARGE SCALE GENOMIC DNA]</scope>
    <source>
        <strain evidence="5 6">M2BS9Y-3-1</strain>
    </source>
</reference>
<evidence type="ECO:0000256" key="1">
    <source>
        <dbReference type="ARBA" id="ARBA00007734"/>
    </source>
</evidence>
<comment type="similarity">
    <text evidence="1">Belongs to the transglycosylase Slt family.</text>
</comment>
<dbReference type="PANTHER" id="PTHR37423:SF2">
    <property type="entry name" value="MEMBRANE-BOUND LYTIC MUREIN TRANSGLYCOSYLASE C"/>
    <property type="match status" value="1"/>
</dbReference>
<feature type="compositionally biased region" description="Basic and acidic residues" evidence="3">
    <location>
        <begin position="255"/>
        <end position="268"/>
    </location>
</feature>
<evidence type="ECO:0000259" key="4">
    <source>
        <dbReference type="Pfam" id="PF01464"/>
    </source>
</evidence>
<evidence type="ECO:0000313" key="5">
    <source>
        <dbReference type="EMBL" id="RLQ85318.1"/>
    </source>
</evidence>
<evidence type="ECO:0000313" key="6">
    <source>
        <dbReference type="Proteomes" id="UP000281094"/>
    </source>
</evidence>
<dbReference type="InterPro" id="IPR008258">
    <property type="entry name" value="Transglycosylase_SLT_dom_1"/>
</dbReference>
<feature type="region of interest" description="Disordered" evidence="3">
    <location>
        <begin position="186"/>
        <end position="237"/>
    </location>
</feature>
<dbReference type="EMBL" id="RCWN01000002">
    <property type="protein sequence ID" value="RLQ85318.1"/>
    <property type="molecule type" value="Genomic_DNA"/>
</dbReference>
<accession>A0A3L7J3T4</accession>
<sequence length="349" mass="38647">MRDLAIAVGRRFAKRPAVARADLSEEGFVALFLKLIQRESNFNPRAVSPVGARGLGQLMPATAKMLGVRNSFAPHQNLTGAAAYLTDMLDRFGKPELALAAYNAGPGNVRKYNGIPPFHETRQYVSDIFHAVSHTPNPPYQVIEDGSNRLRGDHAHATLLAFDEEQDETRAEANALLEKMARQEPVPVDVEPAPAPRAKETLPETKRKAAKGRAAVPQRRAVKKHASAKSLKVSVSRNATRQERALAVMKARARAKAEARRQAAEDARKARRARTAKPASESSRQERRLAKMRARAEARAEKRRSDPDKARAARVRADKRAAKRQARALERKKAIVAARAEKRRAAKNR</sequence>
<evidence type="ECO:0000256" key="2">
    <source>
        <dbReference type="ARBA" id="ARBA00009387"/>
    </source>
</evidence>
<dbReference type="Proteomes" id="UP000281094">
    <property type="component" value="Unassembled WGS sequence"/>
</dbReference>
<keyword evidence="6" id="KW-1185">Reference proteome</keyword>